<keyword evidence="1" id="KW-0472">Membrane</keyword>
<dbReference type="OrthoDB" id="2439692at2759"/>
<dbReference type="PANTHER" id="PTHR38118:SF2">
    <property type="entry name" value="CDP-ALCOHOL PHOSPHATIDYLTRANSFERASE PROTEIN"/>
    <property type="match status" value="1"/>
</dbReference>
<organism evidence="4 5">
    <name type="scientific">Penicillium angulare</name>
    <dbReference type="NCBI Taxonomy" id="116970"/>
    <lineage>
        <taxon>Eukaryota</taxon>
        <taxon>Fungi</taxon>
        <taxon>Dikarya</taxon>
        <taxon>Ascomycota</taxon>
        <taxon>Pezizomycotina</taxon>
        <taxon>Eurotiomycetes</taxon>
        <taxon>Eurotiomycetidae</taxon>
        <taxon>Eurotiales</taxon>
        <taxon>Aspergillaceae</taxon>
        <taxon>Penicillium</taxon>
    </lineage>
</organism>
<name>A0A9W9K922_9EURO</name>
<keyword evidence="1" id="KW-0812">Transmembrane</keyword>
<evidence type="ECO:0000259" key="3">
    <source>
        <dbReference type="Pfam" id="PF24808"/>
    </source>
</evidence>
<feature type="chain" id="PRO_5040780914" description="DUF7707 domain-containing protein" evidence="2">
    <location>
        <begin position="19"/>
        <end position="187"/>
    </location>
</feature>
<dbReference type="AlphaFoldDB" id="A0A9W9K922"/>
<sequence>MLSKLVLVIASVVAMANSQYTPYIDPNSVPLADRENWCLSQKYACPILCMQMPNTTGAYINTCSPVSLNYLCQCSNGLSPNGSEYSQTIPYYVCTEANNQCVAKCADSLCQASCRSDHPCGAQSPKLVNISTTTTTSAAPTATSSVANASVSHATGDASRVMAIDISHFYGLFVLVGGFVAGFAVLL</sequence>
<feature type="signal peptide" evidence="2">
    <location>
        <begin position="1"/>
        <end position="18"/>
    </location>
</feature>
<keyword evidence="2" id="KW-0732">Signal</keyword>
<evidence type="ECO:0000256" key="1">
    <source>
        <dbReference type="SAM" id="Phobius"/>
    </source>
</evidence>
<dbReference type="Pfam" id="PF24808">
    <property type="entry name" value="DUF7707"/>
    <property type="match status" value="1"/>
</dbReference>
<gene>
    <name evidence="4" type="ORF">N7456_008355</name>
</gene>
<evidence type="ECO:0000313" key="5">
    <source>
        <dbReference type="Proteomes" id="UP001149165"/>
    </source>
</evidence>
<accession>A0A9W9K922</accession>
<reference evidence="4" key="1">
    <citation type="submission" date="2022-11" db="EMBL/GenBank/DDBJ databases">
        <authorList>
            <person name="Petersen C."/>
        </authorList>
    </citation>
    <scope>NUCLEOTIDE SEQUENCE</scope>
    <source>
        <strain evidence="4">IBT 30069</strain>
    </source>
</reference>
<dbReference type="Proteomes" id="UP001149165">
    <property type="component" value="Unassembled WGS sequence"/>
</dbReference>
<reference evidence="4" key="2">
    <citation type="journal article" date="2023" name="IMA Fungus">
        <title>Comparative genomic study of the Penicillium genus elucidates a diverse pangenome and 15 lateral gene transfer events.</title>
        <authorList>
            <person name="Petersen C."/>
            <person name="Sorensen T."/>
            <person name="Nielsen M.R."/>
            <person name="Sondergaard T.E."/>
            <person name="Sorensen J.L."/>
            <person name="Fitzpatrick D.A."/>
            <person name="Frisvad J.C."/>
            <person name="Nielsen K.L."/>
        </authorList>
    </citation>
    <scope>NUCLEOTIDE SEQUENCE</scope>
    <source>
        <strain evidence="4">IBT 30069</strain>
    </source>
</reference>
<evidence type="ECO:0000256" key="2">
    <source>
        <dbReference type="SAM" id="SignalP"/>
    </source>
</evidence>
<keyword evidence="5" id="KW-1185">Reference proteome</keyword>
<feature type="transmembrane region" description="Helical" evidence="1">
    <location>
        <begin position="169"/>
        <end position="186"/>
    </location>
</feature>
<comment type="caution">
    <text evidence="4">The sequence shown here is derived from an EMBL/GenBank/DDBJ whole genome shotgun (WGS) entry which is preliminary data.</text>
</comment>
<dbReference type="PANTHER" id="PTHR38118">
    <property type="entry name" value="ANCHORED CELL WALL PROTEIN 11-RELATED"/>
    <property type="match status" value="1"/>
</dbReference>
<evidence type="ECO:0000313" key="4">
    <source>
        <dbReference type="EMBL" id="KAJ5097634.1"/>
    </source>
</evidence>
<feature type="domain" description="DUF7707" evidence="3">
    <location>
        <begin position="24"/>
        <end position="125"/>
    </location>
</feature>
<proteinExistence type="predicted"/>
<dbReference type="EMBL" id="JAPQKH010000005">
    <property type="protein sequence ID" value="KAJ5097634.1"/>
    <property type="molecule type" value="Genomic_DNA"/>
</dbReference>
<keyword evidence="1" id="KW-1133">Transmembrane helix</keyword>
<protein>
    <recommendedName>
        <fullName evidence="3">DUF7707 domain-containing protein</fullName>
    </recommendedName>
</protein>
<dbReference type="InterPro" id="IPR056124">
    <property type="entry name" value="DUF7707"/>
</dbReference>